<feature type="domain" description="Metallo-beta-lactamase" evidence="1">
    <location>
        <begin position="53"/>
        <end position="238"/>
    </location>
</feature>
<name>A0A3E2BLE0_9BACT</name>
<dbReference type="SUPFAM" id="SSF56281">
    <property type="entry name" value="Metallo-hydrolase/oxidoreductase"/>
    <property type="match status" value="1"/>
</dbReference>
<dbReference type="InterPro" id="IPR001279">
    <property type="entry name" value="Metallo-B-lactamas"/>
</dbReference>
<evidence type="ECO:0000313" key="2">
    <source>
        <dbReference type="EMBL" id="RFT15514.1"/>
    </source>
</evidence>
<dbReference type="Gene3D" id="3.60.15.10">
    <property type="entry name" value="Ribonuclease Z/Hydroxyacylglutathione hydrolase-like"/>
    <property type="match status" value="1"/>
</dbReference>
<protein>
    <submittedName>
        <fullName evidence="2">Metal-dependent hydrolase of the beta-lactamase superfamily</fullName>
    </submittedName>
</protein>
<evidence type="ECO:0000313" key="3">
    <source>
        <dbReference type="Proteomes" id="UP000257323"/>
    </source>
</evidence>
<dbReference type="PANTHER" id="PTHR42663:SF6">
    <property type="entry name" value="HYDROLASE C777.06C-RELATED"/>
    <property type="match status" value="1"/>
</dbReference>
<organism evidence="2 3">
    <name type="scientific">Candidatus Saccharicenans subterraneus</name>
    <dbReference type="NCBI Taxonomy" id="2508984"/>
    <lineage>
        <taxon>Bacteria</taxon>
        <taxon>Candidatus Aminicenantota</taxon>
        <taxon>Candidatus Aminicenantia</taxon>
        <taxon>Candidatus Aminicenantales</taxon>
        <taxon>Candidatus Saccharicenantaceae</taxon>
        <taxon>Candidatus Saccharicenans</taxon>
    </lineage>
</organism>
<dbReference type="EMBL" id="QUAH01000008">
    <property type="protein sequence ID" value="RFT15514.1"/>
    <property type="molecule type" value="Genomic_DNA"/>
</dbReference>
<dbReference type="PANTHER" id="PTHR42663">
    <property type="entry name" value="HYDROLASE C777.06C-RELATED-RELATED"/>
    <property type="match status" value="1"/>
</dbReference>
<accession>A0A3E2BLE0</accession>
<dbReference type="AlphaFoldDB" id="A0A3E2BLE0"/>
<comment type="caution">
    <text evidence="2">The sequence shown here is derived from an EMBL/GenBank/DDBJ whole genome shotgun (WGS) entry which is preliminary data.</text>
</comment>
<reference evidence="2 3" key="1">
    <citation type="submission" date="2018-08" db="EMBL/GenBank/DDBJ databases">
        <title>Genome analysis of the thermophilic bacterium of the candidate phylum Aminicenantes from deep subsurface aquifer revealed its physiology and ecological role.</title>
        <authorList>
            <person name="Kadnikov V.V."/>
            <person name="Mardanov A.V."/>
            <person name="Beletsky A.V."/>
            <person name="Karnachuk O.V."/>
            <person name="Ravin N.V."/>
        </authorList>
    </citation>
    <scope>NUCLEOTIDE SEQUENCE [LARGE SCALE GENOMIC DNA]</scope>
    <source>
        <strain evidence="2">BY38</strain>
    </source>
</reference>
<dbReference type="Proteomes" id="UP000257323">
    <property type="component" value="Unassembled WGS sequence"/>
</dbReference>
<gene>
    <name evidence="2" type="ORF">OP8BY_0162</name>
</gene>
<sequence>MSSQKNQEKTKTEKAGSPVNYFKFLGTAGARFVMARQLRASGGIYLELMGQKIALDPGPGALVRMTHSRPPIDPAGLETVILSHKHIDHSNDVNILLDAMTAGGLKKRGVLLAPEECLDGPEAVVLRYLRDYLDRIEVLKPERACRLGPLTVRTTCRHEHEAETYGLKFYLPGLVLGFMVDTKYFPGLLPSYRDVDILVMNVLRAREAEGDYIKHLTVSEATEILKELKPRRAYLTHFGMTMLQADPRKVAEKMTAETGVEVLAAYDGLTVTLDSLS</sequence>
<evidence type="ECO:0000259" key="1">
    <source>
        <dbReference type="Pfam" id="PF12706"/>
    </source>
</evidence>
<dbReference type="InterPro" id="IPR036866">
    <property type="entry name" value="RibonucZ/Hydroxyglut_hydro"/>
</dbReference>
<dbReference type="GO" id="GO:0016787">
    <property type="term" value="F:hydrolase activity"/>
    <property type="evidence" value="ECO:0007669"/>
    <property type="project" value="UniProtKB-KW"/>
</dbReference>
<dbReference type="CDD" id="cd07741">
    <property type="entry name" value="metallo-hydrolase-like_MBL-fold"/>
    <property type="match status" value="1"/>
</dbReference>
<proteinExistence type="predicted"/>
<keyword evidence="2" id="KW-0378">Hydrolase</keyword>
<dbReference type="Pfam" id="PF12706">
    <property type="entry name" value="Lactamase_B_2"/>
    <property type="match status" value="1"/>
</dbReference>